<dbReference type="PANTHER" id="PTHR44688:SF16">
    <property type="entry name" value="DNA-BINDING TRANSCRIPTIONAL ACTIVATOR DEVR_DOSR"/>
    <property type="match status" value="1"/>
</dbReference>
<dbReference type="GO" id="GO:0006355">
    <property type="term" value="P:regulation of DNA-templated transcription"/>
    <property type="evidence" value="ECO:0007669"/>
    <property type="project" value="InterPro"/>
</dbReference>
<dbReference type="GO" id="GO:0003677">
    <property type="term" value="F:DNA binding"/>
    <property type="evidence" value="ECO:0007669"/>
    <property type="project" value="UniProtKB-KW"/>
</dbReference>
<dbReference type="Gene3D" id="1.10.10.10">
    <property type="entry name" value="Winged helix-like DNA-binding domain superfamily/Winged helix DNA-binding domain"/>
    <property type="match status" value="1"/>
</dbReference>
<dbReference type="SUPFAM" id="SSF46894">
    <property type="entry name" value="C-terminal effector domain of the bipartite response regulators"/>
    <property type="match status" value="1"/>
</dbReference>
<accession>A0A1H4HIX0</accession>
<proteinExistence type="predicted"/>
<dbReference type="PANTHER" id="PTHR44688">
    <property type="entry name" value="DNA-BINDING TRANSCRIPTIONAL ACTIVATOR DEVR_DOSR"/>
    <property type="match status" value="1"/>
</dbReference>
<dbReference type="OrthoDB" id="965844at2"/>
<dbReference type="PROSITE" id="PS00622">
    <property type="entry name" value="HTH_LUXR_1"/>
    <property type="match status" value="1"/>
</dbReference>
<evidence type="ECO:0000256" key="2">
    <source>
        <dbReference type="ARBA" id="ARBA00023125"/>
    </source>
</evidence>
<evidence type="ECO:0000256" key="1">
    <source>
        <dbReference type="ARBA" id="ARBA00023015"/>
    </source>
</evidence>
<gene>
    <name evidence="5" type="ORF">SAMN05443550_11823</name>
</gene>
<dbReference type="Pfam" id="PF00196">
    <property type="entry name" value="GerE"/>
    <property type="match status" value="1"/>
</dbReference>
<evidence type="ECO:0000313" key="6">
    <source>
        <dbReference type="Proteomes" id="UP000198850"/>
    </source>
</evidence>
<dbReference type="CDD" id="cd06170">
    <property type="entry name" value="LuxR_C_like"/>
    <property type="match status" value="1"/>
</dbReference>
<keyword evidence="1" id="KW-0805">Transcription regulation</keyword>
<organism evidence="5 6">
    <name type="scientific">Pedobacter hartonius</name>
    <dbReference type="NCBI Taxonomy" id="425514"/>
    <lineage>
        <taxon>Bacteria</taxon>
        <taxon>Pseudomonadati</taxon>
        <taxon>Bacteroidota</taxon>
        <taxon>Sphingobacteriia</taxon>
        <taxon>Sphingobacteriales</taxon>
        <taxon>Sphingobacteriaceae</taxon>
        <taxon>Pedobacter</taxon>
    </lineage>
</organism>
<dbReference type="AlphaFoldDB" id="A0A1H4HIX0"/>
<evidence type="ECO:0000313" key="5">
    <source>
        <dbReference type="EMBL" id="SEB20978.1"/>
    </source>
</evidence>
<dbReference type="EMBL" id="FNRA01000018">
    <property type="protein sequence ID" value="SEB20978.1"/>
    <property type="molecule type" value="Genomic_DNA"/>
</dbReference>
<evidence type="ECO:0000259" key="4">
    <source>
        <dbReference type="PROSITE" id="PS50043"/>
    </source>
</evidence>
<sequence length="254" mass="29488">MDIVNTLSEKLLKQVFSDNQSKLLSLPHYQYTALMYSRIENSIAVLSDMKSNKSYIYKGNVANELGLMGSGLSEEINSIWEDEIFSKIHPDDLLDKHLLELQFFNMLRGMPVSERVHYQVKSRIRMFDQTGKYKFIRHRMFYVSSLPNGSLWLALCLYNFSDEEFAVEKPECKIVNSATGEIIKSDNQKSNNILSVREKEILQLIRKGKMSKEIADIIKISINTVNRHRQNILEKLRVNNSHEACRIAELMHLI</sequence>
<dbReference type="PRINTS" id="PR00038">
    <property type="entry name" value="HTHLUXR"/>
</dbReference>
<dbReference type="InterPro" id="IPR000792">
    <property type="entry name" value="Tscrpt_reg_LuxR_C"/>
</dbReference>
<dbReference type="InterPro" id="IPR036388">
    <property type="entry name" value="WH-like_DNA-bd_sf"/>
</dbReference>
<name>A0A1H4HIX0_9SPHI</name>
<keyword evidence="6" id="KW-1185">Reference proteome</keyword>
<dbReference type="SMART" id="SM00421">
    <property type="entry name" value="HTH_LUXR"/>
    <property type="match status" value="1"/>
</dbReference>
<dbReference type="Gene3D" id="3.30.450.20">
    <property type="entry name" value="PAS domain"/>
    <property type="match status" value="1"/>
</dbReference>
<protein>
    <submittedName>
        <fullName evidence="5">Regulatory protein, luxR family</fullName>
    </submittedName>
</protein>
<reference evidence="5 6" key="1">
    <citation type="submission" date="2016-10" db="EMBL/GenBank/DDBJ databases">
        <authorList>
            <person name="de Groot N.N."/>
        </authorList>
    </citation>
    <scope>NUCLEOTIDE SEQUENCE [LARGE SCALE GENOMIC DNA]</scope>
    <source>
        <strain evidence="5 6">DSM 19033</strain>
    </source>
</reference>
<keyword evidence="3" id="KW-0804">Transcription</keyword>
<evidence type="ECO:0000256" key="3">
    <source>
        <dbReference type="ARBA" id="ARBA00023163"/>
    </source>
</evidence>
<dbReference type="STRING" id="425514.SAMN05443550_11823"/>
<dbReference type="PROSITE" id="PS50043">
    <property type="entry name" value="HTH_LUXR_2"/>
    <property type="match status" value="1"/>
</dbReference>
<dbReference type="InterPro" id="IPR016032">
    <property type="entry name" value="Sig_transdc_resp-reg_C-effctor"/>
</dbReference>
<dbReference type="RefSeq" id="WP_090559997.1">
    <property type="nucleotide sequence ID" value="NZ_FNRA01000018.1"/>
</dbReference>
<dbReference type="Proteomes" id="UP000198850">
    <property type="component" value="Unassembled WGS sequence"/>
</dbReference>
<keyword evidence="2" id="KW-0238">DNA-binding</keyword>
<feature type="domain" description="HTH luxR-type" evidence="4">
    <location>
        <begin position="187"/>
        <end position="252"/>
    </location>
</feature>